<evidence type="ECO:0000313" key="7">
    <source>
        <dbReference type="EMBL" id="ENN73315.1"/>
    </source>
</evidence>
<dbReference type="EMBL" id="KB741169">
    <property type="protein sequence ID" value="ENN73315.1"/>
    <property type="molecule type" value="Genomic_DNA"/>
</dbReference>
<dbReference type="Gene3D" id="4.10.280.10">
    <property type="entry name" value="Helix-loop-helix DNA-binding domain"/>
    <property type="match status" value="1"/>
</dbReference>
<dbReference type="SMART" id="SM00511">
    <property type="entry name" value="ORANGE"/>
    <property type="match status" value="1"/>
</dbReference>
<dbReference type="OMA" id="SEAMRFM"/>
<organism evidence="7">
    <name type="scientific">Dendroctonus ponderosae</name>
    <name type="common">Mountain pine beetle</name>
    <dbReference type="NCBI Taxonomy" id="77166"/>
    <lineage>
        <taxon>Eukaryota</taxon>
        <taxon>Metazoa</taxon>
        <taxon>Ecdysozoa</taxon>
        <taxon>Arthropoda</taxon>
        <taxon>Hexapoda</taxon>
        <taxon>Insecta</taxon>
        <taxon>Pterygota</taxon>
        <taxon>Neoptera</taxon>
        <taxon>Endopterygota</taxon>
        <taxon>Coleoptera</taxon>
        <taxon>Polyphaga</taxon>
        <taxon>Cucujiformia</taxon>
        <taxon>Curculionidae</taxon>
        <taxon>Scolytinae</taxon>
        <taxon>Dendroctonus</taxon>
    </lineage>
</organism>
<reference evidence="7" key="1">
    <citation type="journal article" date="2013" name="Genome Biol.">
        <title>Draft genome of the mountain pine beetle, Dendroctonus ponderosae Hopkins, a major forest pest.</title>
        <authorList>
            <person name="Keeling C.I."/>
            <person name="Yuen M.M."/>
            <person name="Liao N.Y."/>
            <person name="Docking T.R."/>
            <person name="Chan S.K."/>
            <person name="Taylor G.A."/>
            <person name="Palmquist D.L."/>
            <person name="Jackman S.D."/>
            <person name="Nguyen A."/>
            <person name="Li M."/>
            <person name="Henderson H."/>
            <person name="Janes J.K."/>
            <person name="Zhao Y."/>
            <person name="Pandoh P."/>
            <person name="Moore R."/>
            <person name="Sperling F.A."/>
            <person name="Huber D.P."/>
            <person name="Birol I."/>
            <person name="Jones S.J."/>
            <person name="Bohlmann J."/>
        </authorList>
    </citation>
    <scope>NUCLEOTIDE SEQUENCE</scope>
</reference>
<dbReference type="Pfam" id="PF07527">
    <property type="entry name" value="Hairy_orange"/>
    <property type="match status" value="1"/>
</dbReference>
<dbReference type="InterPro" id="IPR011598">
    <property type="entry name" value="bHLH_dom"/>
</dbReference>
<feature type="compositionally biased region" description="Low complexity" evidence="6">
    <location>
        <begin position="345"/>
        <end position="356"/>
    </location>
</feature>
<evidence type="ECO:0000256" key="4">
    <source>
        <dbReference type="ARBA" id="ARBA00023163"/>
    </source>
</evidence>
<feature type="region of interest" description="Disordered" evidence="6">
    <location>
        <begin position="345"/>
        <end position="384"/>
    </location>
</feature>
<dbReference type="AlphaFoldDB" id="N6TVJ8"/>
<keyword evidence="3" id="KW-0238">DNA-binding</keyword>
<dbReference type="InterPro" id="IPR036638">
    <property type="entry name" value="HLH_DNA-bd_sf"/>
</dbReference>
<name>N6TVJ8_DENPD</name>
<dbReference type="Gene3D" id="6.10.250.980">
    <property type="match status" value="1"/>
</dbReference>
<evidence type="ECO:0000256" key="3">
    <source>
        <dbReference type="ARBA" id="ARBA00023125"/>
    </source>
</evidence>
<protein>
    <submittedName>
        <fullName evidence="7">Uncharacterized protein</fullName>
    </submittedName>
</protein>
<keyword evidence="5" id="KW-0539">Nucleus</keyword>
<dbReference type="PANTHER" id="PTHR10985">
    <property type="entry name" value="BASIC HELIX-LOOP-HELIX TRANSCRIPTION FACTOR, HES-RELATED"/>
    <property type="match status" value="1"/>
</dbReference>
<keyword evidence="2" id="KW-0805">Transcription regulation</keyword>
<dbReference type="FunFam" id="4.10.280.10:FF:000079">
    <property type="entry name" value="CLUMA_CG001539, isoform A"/>
    <property type="match status" value="1"/>
</dbReference>
<dbReference type="Pfam" id="PF00010">
    <property type="entry name" value="HLH"/>
    <property type="match status" value="1"/>
</dbReference>
<dbReference type="CDD" id="cd11440">
    <property type="entry name" value="bHLH-O_Cwo_like"/>
    <property type="match status" value="1"/>
</dbReference>
<dbReference type="GO" id="GO:0005634">
    <property type="term" value="C:nucleus"/>
    <property type="evidence" value="ECO:0007669"/>
    <property type="project" value="UniProtKB-SubCell"/>
</dbReference>
<evidence type="ECO:0000256" key="1">
    <source>
        <dbReference type="ARBA" id="ARBA00004123"/>
    </source>
</evidence>
<dbReference type="GO" id="GO:0046983">
    <property type="term" value="F:protein dimerization activity"/>
    <property type="evidence" value="ECO:0007669"/>
    <property type="project" value="InterPro"/>
</dbReference>
<dbReference type="SMART" id="SM00353">
    <property type="entry name" value="HLH"/>
    <property type="match status" value="1"/>
</dbReference>
<keyword evidence="4" id="KW-0804">Transcription</keyword>
<evidence type="ECO:0000256" key="6">
    <source>
        <dbReference type="SAM" id="MobiDB-lite"/>
    </source>
</evidence>
<dbReference type="InterPro" id="IPR050370">
    <property type="entry name" value="HES_HEY"/>
</dbReference>
<proteinExistence type="predicted"/>
<dbReference type="PROSITE" id="PS50888">
    <property type="entry name" value="BHLH"/>
    <property type="match status" value="1"/>
</dbReference>
<dbReference type="SUPFAM" id="SSF47459">
    <property type="entry name" value="HLH, helix-loop-helix DNA-binding domain"/>
    <property type="match status" value="1"/>
</dbReference>
<dbReference type="GO" id="GO:0003677">
    <property type="term" value="F:DNA binding"/>
    <property type="evidence" value="ECO:0007669"/>
    <property type="project" value="UniProtKB-KW"/>
</dbReference>
<gene>
    <name evidence="7" type="ORF">YQE_10078</name>
</gene>
<dbReference type="GO" id="GO:0006355">
    <property type="term" value="P:regulation of DNA-templated transcription"/>
    <property type="evidence" value="ECO:0007669"/>
    <property type="project" value="InterPro"/>
</dbReference>
<dbReference type="OrthoDB" id="6371181at2759"/>
<accession>N6TVJ8</accession>
<evidence type="ECO:0000256" key="5">
    <source>
        <dbReference type="ARBA" id="ARBA00023242"/>
    </source>
</evidence>
<feature type="non-terminal residue" evidence="7">
    <location>
        <position position="477"/>
    </location>
</feature>
<dbReference type="InterPro" id="IPR003650">
    <property type="entry name" value="Orange_dom"/>
</dbReference>
<dbReference type="SUPFAM" id="SSF158457">
    <property type="entry name" value="Orange domain-like"/>
    <property type="match status" value="1"/>
</dbReference>
<dbReference type="PROSITE" id="PS51054">
    <property type="entry name" value="ORANGE"/>
    <property type="match status" value="1"/>
</dbReference>
<feature type="compositionally biased region" description="Polar residues" evidence="6">
    <location>
        <begin position="363"/>
        <end position="379"/>
    </location>
</feature>
<feature type="non-terminal residue" evidence="7">
    <location>
        <position position="1"/>
    </location>
</feature>
<sequence>MILAYPASYRCLTSEEPVRMKDDHAVYQCCDSEDDCEYGPYKKSSKVARQDPMSHRIIEKRRRDRMNNCLADLSRLIPMEYLKKGRGRIEKTEIIEMAIKHMKHLQSQDRSGSSIEHYRYKKSPFTGNFPMENHRNPIHNFADFVLCIAAMNEIDTNQGSIAFRLGYQEAMSEAMRFMVEVEGHFPGDPMCMRLLHHLQKHCDQISKAPATFPTSPIPEQVLPFPVHVPSLLKNGVNANSQAKVSDYAVPKAEPENSNSNDAHPSAFRTQKADEFEKDLGHGGVSYKYKTNIKLRFTQDLGAHDVPKRQKLDDTRRNSFTSFENQRNLKAQLGVLVDLPVGFGFSSNQSSPPSSEPCTRISETEISNRQTPPDLSSNNDSQHKIDLPRNDAVQRFSPSVITTTPNDTNFNVPIFVLHTKGSYYIPLTIDYKTLMPYLQNYSILDPITQVQNLILHPVTINVNFLPNFNGDLKNNNNK</sequence>
<comment type="subcellular location">
    <subcellularLocation>
        <location evidence="1">Nucleus</location>
    </subcellularLocation>
</comment>
<evidence type="ECO:0000256" key="2">
    <source>
        <dbReference type="ARBA" id="ARBA00023015"/>
    </source>
</evidence>